<dbReference type="HAMAP" id="MF_01965">
    <property type="entry name" value="NADHX_dehydratase"/>
    <property type="match status" value="1"/>
</dbReference>
<proteinExistence type="inferred from homology"/>
<name>A0A2L2BRV6_9MICO</name>
<dbReference type="PANTHER" id="PTHR12592">
    <property type="entry name" value="ATP-DEPENDENT (S)-NAD(P)H-HYDRATE DEHYDRATASE FAMILY MEMBER"/>
    <property type="match status" value="1"/>
</dbReference>
<keyword evidence="5 6" id="KW-0456">Lyase</keyword>
<keyword evidence="1 6" id="KW-0547">Nucleotide-binding</keyword>
<dbReference type="PROSITE" id="PS01050">
    <property type="entry name" value="YJEF_C_2"/>
    <property type="match status" value="1"/>
</dbReference>
<reference evidence="8 9" key="1">
    <citation type="submission" date="2018-02" db="EMBL/GenBank/DDBJ databases">
        <title>Complete genome of the streamlined marine actinobacterium Pontimonas salivibrio CL-TW6 adapted to coastal planktonic lifestype.</title>
        <authorList>
            <person name="Cho B.C."/>
            <person name="Hardies S.C."/>
            <person name="Jang G.I."/>
            <person name="Hwang C.Y."/>
        </authorList>
    </citation>
    <scope>NUCLEOTIDE SEQUENCE [LARGE SCALE GENOMIC DNA]</scope>
    <source>
        <strain evidence="8 9">CL-TW6</strain>
    </source>
</reference>
<evidence type="ECO:0000256" key="5">
    <source>
        <dbReference type="ARBA" id="ARBA00023239"/>
    </source>
</evidence>
<comment type="function">
    <text evidence="6">Catalyzes the dehydration of the S-form of NAD(P)HX at the expense of ADP, which is converted to AMP. Together with NAD(P)HX epimerase, which catalyzes the epimerization of the S- and R-forms, the enzyme allows the repair of both epimers of NAD(P)HX, a damaged form of NAD(P)H that is a result of enzymatic or heat-dependent hydration.</text>
</comment>
<dbReference type="PROSITE" id="PS51383">
    <property type="entry name" value="YJEF_C_3"/>
    <property type="match status" value="1"/>
</dbReference>
<dbReference type="OrthoDB" id="9806925at2"/>
<comment type="similarity">
    <text evidence="6">Belongs to the NnrD/CARKD family.</text>
</comment>
<keyword evidence="3 6" id="KW-0521">NADP</keyword>
<gene>
    <name evidence="6" type="primary">nnrD</name>
    <name evidence="8" type="ORF">C3B54_111463</name>
</gene>
<keyword evidence="9" id="KW-1185">Reference proteome</keyword>
<feature type="binding site" evidence="6">
    <location>
        <position position="204"/>
    </location>
    <ligand>
        <name>AMP</name>
        <dbReference type="ChEBI" id="CHEBI:456215"/>
    </ligand>
</feature>
<evidence type="ECO:0000256" key="4">
    <source>
        <dbReference type="ARBA" id="ARBA00023027"/>
    </source>
</evidence>
<dbReference type="RefSeq" id="WP_104913886.1">
    <property type="nucleotide sequence ID" value="NZ_CP026923.1"/>
</dbReference>
<evidence type="ECO:0000256" key="1">
    <source>
        <dbReference type="ARBA" id="ARBA00022741"/>
    </source>
</evidence>
<evidence type="ECO:0000313" key="8">
    <source>
        <dbReference type="EMBL" id="AVG24405.1"/>
    </source>
</evidence>
<dbReference type="KEGG" id="psai:C3B54_111463"/>
<keyword evidence="2 6" id="KW-0067">ATP-binding</keyword>
<evidence type="ECO:0000259" key="7">
    <source>
        <dbReference type="PROSITE" id="PS51383"/>
    </source>
</evidence>
<dbReference type="Gene3D" id="3.40.1190.20">
    <property type="match status" value="1"/>
</dbReference>
<keyword evidence="4 6" id="KW-0520">NAD</keyword>
<dbReference type="EMBL" id="CP026923">
    <property type="protein sequence ID" value="AVG24405.1"/>
    <property type="molecule type" value="Genomic_DNA"/>
</dbReference>
<accession>A0A2L2BRV6</accession>
<dbReference type="EC" id="4.2.1.136" evidence="6"/>
<dbReference type="PANTHER" id="PTHR12592:SF0">
    <property type="entry name" value="ATP-DEPENDENT (S)-NAD(P)H-HYDRATE DEHYDRATASE"/>
    <property type="match status" value="1"/>
</dbReference>
<dbReference type="GO" id="GO:0005524">
    <property type="term" value="F:ATP binding"/>
    <property type="evidence" value="ECO:0007669"/>
    <property type="project" value="UniProtKB-KW"/>
</dbReference>
<dbReference type="InterPro" id="IPR017953">
    <property type="entry name" value="Carbohydrate_kinase_pred_CS"/>
</dbReference>
<sequence length="283" mass="29091">MGGLFELTLDDVVGIIPAPTPQDDKYSRGVVGLAVGSDDYPGAAVLVAEAAMRAGVGMVRLIAPSRPSQLALQSRPEIVTVPGRIDALVVGSGMPEASSADITARVALCELGDQAPRIVDAAALGDTPHLGGPRILTPHTGEMTRLAEALRLPGSAPSAWAEALAAHWGVVVILKGHRPEVFHPDGLAYRLPPGSPWLATAGTGDVLAGLLGALSALRRLPQWSFDDLAFTAAAGVLVHQEAASRLSRHSGAGRPGPVLALELARELSPVVASLIAEGPEDDS</sequence>
<evidence type="ECO:0000256" key="2">
    <source>
        <dbReference type="ARBA" id="ARBA00022840"/>
    </source>
</evidence>
<evidence type="ECO:0000256" key="6">
    <source>
        <dbReference type="HAMAP-Rule" id="MF_01965"/>
    </source>
</evidence>
<feature type="binding site" evidence="6">
    <location>
        <position position="205"/>
    </location>
    <ligand>
        <name>(6S)-NADPHX</name>
        <dbReference type="ChEBI" id="CHEBI:64076"/>
    </ligand>
</feature>
<feature type="domain" description="YjeF C-terminal" evidence="7">
    <location>
        <begin position="8"/>
        <end position="274"/>
    </location>
</feature>
<protein>
    <recommendedName>
        <fullName evidence="6">ADP-dependent (S)-NAD(P)H-hydrate dehydratase</fullName>
        <ecNumber evidence="6">4.2.1.136</ecNumber>
    </recommendedName>
    <alternativeName>
        <fullName evidence="6">ADP-dependent NAD(P)HX dehydratase</fullName>
    </alternativeName>
</protein>
<dbReference type="InterPro" id="IPR000631">
    <property type="entry name" value="CARKD"/>
</dbReference>
<dbReference type="CDD" id="cd01171">
    <property type="entry name" value="YXKO-related"/>
    <property type="match status" value="1"/>
</dbReference>
<comment type="subunit">
    <text evidence="6">Homotetramer.</text>
</comment>
<feature type="binding site" evidence="6">
    <location>
        <position position="93"/>
    </location>
    <ligand>
        <name>(6S)-NADPHX</name>
        <dbReference type="ChEBI" id="CHEBI:64076"/>
    </ligand>
</feature>
<dbReference type="GO" id="GO:0110051">
    <property type="term" value="P:metabolite repair"/>
    <property type="evidence" value="ECO:0007669"/>
    <property type="project" value="TreeGrafter"/>
</dbReference>
<feature type="binding site" evidence="6">
    <location>
        <position position="43"/>
    </location>
    <ligand>
        <name>(6S)-NADPHX</name>
        <dbReference type="ChEBI" id="CHEBI:64076"/>
    </ligand>
</feature>
<comment type="catalytic activity">
    <reaction evidence="6">
        <text>(6S)-NADHX + ADP = AMP + phosphate + NADH + H(+)</text>
        <dbReference type="Rhea" id="RHEA:32223"/>
        <dbReference type="ChEBI" id="CHEBI:15378"/>
        <dbReference type="ChEBI" id="CHEBI:43474"/>
        <dbReference type="ChEBI" id="CHEBI:57945"/>
        <dbReference type="ChEBI" id="CHEBI:64074"/>
        <dbReference type="ChEBI" id="CHEBI:456215"/>
        <dbReference type="ChEBI" id="CHEBI:456216"/>
        <dbReference type="EC" id="4.2.1.136"/>
    </reaction>
</comment>
<feature type="binding site" evidence="6">
    <location>
        <position position="139"/>
    </location>
    <ligand>
        <name>(6S)-NADPHX</name>
        <dbReference type="ChEBI" id="CHEBI:64076"/>
    </ligand>
</feature>
<comment type="caution">
    <text evidence="6">Lacks conserved residue(s) required for the propagation of feature annotation.</text>
</comment>
<dbReference type="Pfam" id="PF01256">
    <property type="entry name" value="Carb_kinase"/>
    <property type="match status" value="1"/>
</dbReference>
<evidence type="ECO:0000256" key="3">
    <source>
        <dbReference type="ARBA" id="ARBA00022857"/>
    </source>
</evidence>
<dbReference type="Proteomes" id="UP000243077">
    <property type="component" value="Chromosome"/>
</dbReference>
<dbReference type="AlphaFoldDB" id="A0A2L2BRV6"/>
<comment type="catalytic activity">
    <reaction evidence="6">
        <text>(6S)-NADPHX + ADP = AMP + phosphate + NADPH + H(+)</text>
        <dbReference type="Rhea" id="RHEA:32235"/>
        <dbReference type="ChEBI" id="CHEBI:15378"/>
        <dbReference type="ChEBI" id="CHEBI:43474"/>
        <dbReference type="ChEBI" id="CHEBI:57783"/>
        <dbReference type="ChEBI" id="CHEBI:64076"/>
        <dbReference type="ChEBI" id="CHEBI:456215"/>
        <dbReference type="ChEBI" id="CHEBI:456216"/>
        <dbReference type="EC" id="4.2.1.136"/>
    </reaction>
</comment>
<organism evidence="8 9">
    <name type="scientific">Pontimonas salivibrio</name>
    <dbReference type="NCBI Taxonomy" id="1159327"/>
    <lineage>
        <taxon>Bacteria</taxon>
        <taxon>Bacillati</taxon>
        <taxon>Actinomycetota</taxon>
        <taxon>Actinomycetes</taxon>
        <taxon>Micrococcales</taxon>
        <taxon>Microbacteriaceae</taxon>
        <taxon>Pontimonas</taxon>
    </lineage>
</organism>
<dbReference type="GO" id="GO:0052855">
    <property type="term" value="F:ADP-dependent NAD(P)H-hydrate dehydratase activity"/>
    <property type="evidence" value="ECO:0007669"/>
    <property type="project" value="UniProtKB-UniRule"/>
</dbReference>
<dbReference type="InterPro" id="IPR029056">
    <property type="entry name" value="Ribokinase-like"/>
</dbReference>
<dbReference type="GO" id="GO:0052856">
    <property type="term" value="F:NAD(P)HX epimerase activity"/>
    <property type="evidence" value="ECO:0007669"/>
    <property type="project" value="TreeGrafter"/>
</dbReference>
<comment type="cofactor">
    <cofactor evidence="6">
        <name>Mg(2+)</name>
        <dbReference type="ChEBI" id="CHEBI:18420"/>
    </cofactor>
</comment>
<dbReference type="SUPFAM" id="SSF53613">
    <property type="entry name" value="Ribokinase-like"/>
    <property type="match status" value="1"/>
</dbReference>
<dbReference type="GO" id="GO:0046496">
    <property type="term" value="P:nicotinamide nucleotide metabolic process"/>
    <property type="evidence" value="ECO:0007669"/>
    <property type="project" value="UniProtKB-UniRule"/>
</dbReference>
<evidence type="ECO:0000313" key="9">
    <source>
        <dbReference type="Proteomes" id="UP000243077"/>
    </source>
</evidence>